<feature type="region of interest" description="Disordered" evidence="1">
    <location>
        <begin position="1"/>
        <end position="56"/>
    </location>
</feature>
<keyword evidence="2" id="KW-0812">Transmembrane</keyword>
<dbReference type="Proteomes" id="UP000231501">
    <property type="component" value="Unassembled WGS sequence"/>
</dbReference>
<dbReference type="AlphaFoldDB" id="A0A2G9C4V5"/>
<gene>
    <name evidence="3" type="ORF">CS062_19560</name>
</gene>
<reference evidence="3 4" key="1">
    <citation type="submission" date="2017-11" db="EMBL/GenBank/DDBJ databases">
        <title>Draft genome sequence of Mitsuaria sp. HWN-4.</title>
        <authorList>
            <person name="Gundlapally S.R."/>
        </authorList>
    </citation>
    <scope>NUCLEOTIDE SEQUENCE [LARGE SCALE GENOMIC DNA]</scope>
    <source>
        <strain evidence="3 4">HWN-4</strain>
    </source>
</reference>
<evidence type="ECO:0000256" key="2">
    <source>
        <dbReference type="SAM" id="Phobius"/>
    </source>
</evidence>
<evidence type="ECO:0000256" key="1">
    <source>
        <dbReference type="SAM" id="MobiDB-lite"/>
    </source>
</evidence>
<feature type="compositionally biased region" description="Pro residues" evidence="1">
    <location>
        <begin position="178"/>
        <end position="188"/>
    </location>
</feature>
<organism evidence="3 4">
    <name type="scientific">Roseateles chitinivorans</name>
    <dbReference type="NCBI Taxonomy" id="2917965"/>
    <lineage>
        <taxon>Bacteria</taxon>
        <taxon>Pseudomonadati</taxon>
        <taxon>Pseudomonadota</taxon>
        <taxon>Betaproteobacteria</taxon>
        <taxon>Burkholderiales</taxon>
        <taxon>Sphaerotilaceae</taxon>
        <taxon>Roseateles</taxon>
    </lineage>
</organism>
<sequence length="504" mass="54124">ERPRRAPRREGPASPGPEGSRGAAAPAAARREDRATRPSAPRLSLEPAEALQSPTPALLAAEAAASAASAAEEARQQVLAMQKQIADLQAEQRRTLAAMTTLRQDLQAARERATATGGSSSTWVLGLSLLSLALAASSLLLWRSNRMQRREAEQHWLTDSHQDAPEAEERGAVVVPPPVPTGPSPFTPTDPQSSPAPLMSHLSTDGPPASSAPTTIPMPLTAVEEPTRPGPLAPIAARPSSRVPTTAADDALEALAALEAMEAVEPLSLQFDRDDTRPAPFTSDLGSVGGLVTVEELIDLEQQVDFFMVLGQDDAAIELLSSRLNQRDAASGLPFLKLMELYQRRGDREAFDRVGARFAEQFHARAPSWSDDLNEGEGLEAHEELIDRLEAAWADAEGSMSLLQDLLSKHQEYSGDLGLPAYRDLLLLYAVARDRAEHEIDGHSIDVVLPLDATVHADQMATMVWQSPPPPPGMPASPRSVLTQSVDLDLSLVDDEPPRDSKGR</sequence>
<feature type="region of interest" description="Disordered" evidence="1">
    <location>
        <begin position="178"/>
        <end position="213"/>
    </location>
</feature>
<keyword evidence="2" id="KW-0472">Membrane</keyword>
<dbReference type="OrthoDB" id="9180424at2"/>
<comment type="caution">
    <text evidence="3">The sequence shown here is derived from an EMBL/GenBank/DDBJ whole genome shotgun (WGS) entry which is preliminary data.</text>
</comment>
<protein>
    <submittedName>
        <fullName evidence="3">Uncharacterized protein</fullName>
    </submittedName>
</protein>
<feature type="non-terminal residue" evidence="3">
    <location>
        <position position="1"/>
    </location>
</feature>
<proteinExistence type="predicted"/>
<accession>A0A2G9C4V5</accession>
<feature type="transmembrane region" description="Helical" evidence="2">
    <location>
        <begin position="123"/>
        <end position="142"/>
    </location>
</feature>
<dbReference type="RefSeq" id="WP_158238842.1">
    <property type="nucleotide sequence ID" value="NZ_PEOG01000063.1"/>
</dbReference>
<evidence type="ECO:0000313" key="3">
    <source>
        <dbReference type="EMBL" id="PIM51471.1"/>
    </source>
</evidence>
<name>A0A2G9C4V5_9BURK</name>
<keyword evidence="4" id="KW-1185">Reference proteome</keyword>
<feature type="compositionally biased region" description="Low complexity" evidence="1">
    <location>
        <begin position="12"/>
        <end position="28"/>
    </location>
</feature>
<dbReference type="EMBL" id="PEOG01000063">
    <property type="protein sequence ID" value="PIM51471.1"/>
    <property type="molecule type" value="Genomic_DNA"/>
</dbReference>
<evidence type="ECO:0000313" key="4">
    <source>
        <dbReference type="Proteomes" id="UP000231501"/>
    </source>
</evidence>
<keyword evidence="2" id="KW-1133">Transmembrane helix</keyword>